<reference evidence="1 2" key="1">
    <citation type="submission" date="2021-05" db="EMBL/GenBank/DDBJ databases">
        <title>Shewanella sp. JM162201.</title>
        <authorList>
            <person name="Xu S."/>
            <person name="Li A."/>
        </authorList>
    </citation>
    <scope>NUCLEOTIDE SEQUENCE [LARGE SCALE GENOMIC DNA]</scope>
    <source>
        <strain evidence="1 2">JM162201</strain>
    </source>
</reference>
<accession>A0ABS5V6G7</accession>
<name>A0ABS5V6G7_9GAMM</name>
<sequence>MYVPANMTLERRDALDLIRRESFALLVSNVGDSLQASHLPLILSDCETKLLGHMARANGQWQGLDGAEVLAIFSGPHAYISPRWYQGSPAVPTWNYTAVHVKGRLRLLDGDAALAVLVKAVKYFESDSGPDLLTDPDEKTFNNIELSSLMPPEYVAKLSAAIVAFEIEIESIEGKAKLGQQRKDADQRGVATALADTAGGAALLAQMKRLKLGLGGE</sequence>
<dbReference type="PANTHER" id="PTHR35802:SF1">
    <property type="entry name" value="PROTEASE SYNTHASE AND SPORULATION PROTEIN PAI 2"/>
    <property type="match status" value="1"/>
</dbReference>
<evidence type="ECO:0000313" key="1">
    <source>
        <dbReference type="EMBL" id="MBT1446028.1"/>
    </source>
</evidence>
<protein>
    <submittedName>
        <fullName evidence="1">FMN-binding negative transcriptional regulator</fullName>
    </submittedName>
</protein>
<proteinExistence type="predicted"/>
<comment type="caution">
    <text evidence="1">The sequence shown here is derived from an EMBL/GenBank/DDBJ whole genome shotgun (WGS) entry which is preliminary data.</text>
</comment>
<organism evidence="1 2">
    <name type="scientific">Shewanella jiangmenensis</name>
    <dbReference type="NCBI Taxonomy" id="2837387"/>
    <lineage>
        <taxon>Bacteria</taxon>
        <taxon>Pseudomonadati</taxon>
        <taxon>Pseudomonadota</taxon>
        <taxon>Gammaproteobacteria</taxon>
        <taxon>Alteromonadales</taxon>
        <taxon>Shewanellaceae</taxon>
        <taxon>Shewanella</taxon>
    </lineage>
</organism>
<dbReference type="RefSeq" id="WP_214508216.1">
    <property type="nucleotide sequence ID" value="NZ_JAHEPS010000007.1"/>
</dbReference>
<dbReference type="Proteomes" id="UP001195903">
    <property type="component" value="Unassembled WGS sequence"/>
</dbReference>
<dbReference type="Gene3D" id="2.30.110.10">
    <property type="entry name" value="Electron Transport, Fmn-binding Protein, Chain A"/>
    <property type="match status" value="1"/>
</dbReference>
<dbReference type="PANTHER" id="PTHR35802">
    <property type="entry name" value="PROTEASE SYNTHASE AND SPORULATION PROTEIN PAI 2"/>
    <property type="match status" value="1"/>
</dbReference>
<dbReference type="Pfam" id="PF04299">
    <property type="entry name" value="FMN_bind_2"/>
    <property type="match status" value="1"/>
</dbReference>
<dbReference type="InterPro" id="IPR012349">
    <property type="entry name" value="Split_barrel_FMN-bd"/>
</dbReference>
<dbReference type="InterPro" id="IPR007396">
    <property type="entry name" value="TR_PAI2-type"/>
</dbReference>
<dbReference type="EMBL" id="JAHEPS010000007">
    <property type="protein sequence ID" value="MBT1446028.1"/>
    <property type="molecule type" value="Genomic_DNA"/>
</dbReference>
<keyword evidence="2" id="KW-1185">Reference proteome</keyword>
<dbReference type="SUPFAM" id="SSF50475">
    <property type="entry name" value="FMN-binding split barrel"/>
    <property type="match status" value="1"/>
</dbReference>
<dbReference type="PIRSF" id="PIRSF010372">
    <property type="entry name" value="PaiB"/>
    <property type="match status" value="1"/>
</dbReference>
<gene>
    <name evidence="1" type="ORF">KJI95_16150</name>
</gene>
<evidence type="ECO:0000313" key="2">
    <source>
        <dbReference type="Proteomes" id="UP001195903"/>
    </source>
</evidence>